<keyword evidence="1" id="KW-1133">Transmembrane helix</keyword>
<dbReference type="InterPro" id="IPR025686">
    <property type="entry name" value="Glucos_trans_II"/>
</dbReference>
<dbReference type="OrthoDB" id="1352312at2"/>
<feature type="transmembrane region" description="Helical" evidence="1">
    <location>
        <begin position="34"/>
        <end position="67"/>
    </location>
</feature>
<evidence type="ECO:0000313" key="2">
    <source>
        <dbReference type="EMBL" id="TWP29035.1"/>
    </source>
</evidence>
<dbReference type="EMBL" id="SELH01000016">
    <property type="protein sequence ID" value="TWP29035.1"/>
    <property type="molecule type" value="Genomic_DNA"/>
</dbReference>
<name>A0A563DFN0_9FLAO</name>
<protein>
    <recommendedName>
        <fullName evidence="4">Glycosyltransferase RgtA/B/C/D-like domain-containing protein</fullName>
    </recommendedName>
</protein>
<proteinExistence type="predicted"/>
<comment type="caution">
    <text evidence="2">The sequence shown here is derived from an EMBL/GenBank/DDBJ whole genome shotgun (WGS) entry which is preliminary data.</text>
</comment>
<reference evidence="2 3" key="1">
    <citation type="submission" date="2019-02" db="EMBL/GenBank/DDBJ databases">
        <title>Apibacter muscae sp. nov.: a novel member of the house fly microbiota.</title>
        <authorList>
            <person name="Park R."/>
        </authorList>
    </citation>
    <scope>NUCLEOTIDE SEQUENCE [LARGE SCALE GENOMIC DNA]</scope>
    <source>
        <strain evidence="2 3">AL1</strain>
    </source>
</reference>
<dbReference type="Pfam" id="PF14264">
    <property type="entry name" value="Glucos_trans_II"/>
    <property type="match status" value="1"/>
</dbReference>
<feature type="transmembrane region" description="Helical" evidence="1">
    <location>
        <begin position="131"/>
        <end position="156"/>
    </location>
</feature>
<evidence type="ECO:0000256" key="1">
    <source>
        <dbReference type="SAM" id="Phobius"/>
    </source>
</evidence>
<dbReference type="Proteomes" id="UP000319499">
    <property type="component" value="Unassembled WGS sequence"/>
</dbReference>
<gene>
    <name evidence="2" type="ORF">ETU09_04130</name>
</gene>
<dbReference type="RefSeq" id="WP_146292076.1">
    <property type="nucleotide sequence ID" value="NZ_SELH01000016.1"/>
</dbReference>
<accession>A0A563DFN0</accession>
<organism evidence="2 3">
    <name type="scientific">Apibacter muscae</name>
    <dbReference type="NCBI Taxonomy" id="2509004"/>
    <lineage>
        <taxon>Bacteria</taxon>
        <taxon>Pseudomonadati</taxon>
        <taxon>Bacteroidota</taxon>
        <taxon>Flavobacteriia</taxon>
        <taxon>Flavobacteriales</taxon>
        <taxon>Weeksellaceae</taxon>
        <taxon>Apibacter</taxon>
    </lineage>
</organism>
<feature type="transmembrane region" description="Helical" evidence="1">
    <location>
        <begin position="74"/>
        <end position="91"/>
    </location>
</feature>
<feature type="transmembrane region" description="Helical" evidence="1">
    <location>
        <begin position="168"/>
        <end position="195"/>
    </location>
</feature>
<keyword evidence="3" id="KW-1185">Reference proteome</keyword>
<feature type="transmembrane region" description="Helical" evidence="1">
    <location>
        <begin position="103"/>
        <end position="119"/>
    </location>
</feature>
<dbReference type="AlphaFoldDB" id="A0A563DFN0"/>
<keyword evidence="1" id="KW-0472">Membrane</keyword>
<evidence type="ECO:0000313" key="3">
    <source>
        <dbReference type="Proteomes" id="UP000319499"/>
    </source>
</evidence>
<evidence type="ECO:0008006" key="4">
    <source>
        <dbReference type="Google" id="ProtNLM"/>
    </source>
</evidence>
<keyword evidence="1" id="KW-0812">Transmembrane</keyword>
<sequence>MLPLILANFSYLDDAARINHPFGWRWEGRPFADAFYYIITGGTFIDIFPLTLIMTCILISVSSLFFIKRLSLDYNLFSYLVVLPILCSPLFLENLSFRNDNATMSLALGLTIISTTIVCKKKHLFLIKLFLFFIALGIYQTALNIFISLSFLFFIHDYKNNRIQALKILLQSFLIMILGYILYYIIIIKIYLVYIETPSPYMKLMSQTVSLDKEGMKKVWNIFLIS</sequence>